<keyword evidence="2" id="KW-1185">Reference proteome</keyword>
<comment type="caution">
    <text evidence="1">The sequence shown here is derived from an EMBL/GenBank/DDBJ whole genome shotgun (WGS) entry which is preliminary data.</text>
</comment>
<organism evidence="1 2">
    <name type="scientific">Actinoplanes sichuanensis</name>
    <dbReference type="NCBI Taxonomy" id="512349"/>
    <lineage>
        <taxon>Bacteria</taxon>
        <taxon>Bacillati</taxon>
        <taxon>Actinomycetota</taxon>
        <taxon>Actinomycetes</taxon>
        <taxon>Micromonosporales</taxon>
        <taxon>Micromonosporaceae</taxon>
        <taxon>Actinoplanes</taxon>
    </lineage>
</organism>
<dbReference type="EMBL" id="JBHTMK010000016">
    <property type="protein sequence ID" value="MFD1366174.1"/>
    <property type="molecule type" value="Genomic_DNA"/>
</dbReference>
<name>A0ABW4A5Z4_9ACTN</name>
<accession>A0ABW4A5Z4</accession>
<evidence type="ECO:0000313" key="2">
    <source>
        <dbReference type="Proteomes" id="UP001597183"/>
    </source>
</evidence>
<evidence type="ECO:0000313" key="1">
    <source>
        <dbReference type="EMBL" id="MFD1366174.1"/>
    </source>
</evidence>
<dbReference type="RefSeq" id="WP_317786544.1">
    <property type="nucleotide sequence ID" value="NZ_AP028461.1"/>
</dbReference>
<gene>
    <name evidence="1" type="ORF">ACFQ5G_12540</name>
</gene>
<protein>
    <submittedName>
        <fullName evidence="1">Uncharacterized protein</fullName>
    </submittedName>
</protein>
<sequence length="90" mass="9780">MSSTEEYREVIARHLPKNWSQDRRDAAADEIFSDLEGSGLLVAPKCTVVEVGGRPLVPVQTVRAYGLELALDAHGEASEIRHPAGLVVVE</sequence>
<reference evidence="2" key="1">
    <citation type="journal article" date="2019" name="Int. J. Syst. Evol. Microbiol.">
        <title>The Global Catalogue of Microorganisms (GCM) 10K type strain sequencing project: providing services to taxonomists for standard genome sequencing and annotation.</title>
        <authorList>
            <consortium name="The Broad Institute Genomics Platform"/>
            <consortium name="The Broad Institute Genome Sequencing Center for Infectious Disease"/>
            <person name="Wu L."/>
            <person name="Ma J."/>
        </authorList>
    </citation>
    <scope>NUCLEOTIDE SEQUENCE [LARGE SCALE GENOMIC DNA]</scope>
    <source>
        <strain evidence="2">CCM 7526</strain>
    </source>
</reference>
<proteinExistence type="predicted"/>
<dbReference type="Proteomes" id="UP001597183">
    <property type="component" value="Unassembled WGS sequence"/>
</dbReference>